<gene>
    <name evidence="2" type="ORF">SAMN05216337_1007155</name>
</gene>
<dbReference type="AlphaFoldDB" id="A0A1G6RYG6"/>
<evidence type="ECO:0000313" key="3">
    <source>
        <dbReference type="Proteomes" id="UP000199245"/>
    </source>
</evidence>
<proteinExistence type="predicted"/>
<feature type="region of interest" description="Disordered" evidence="1">
    <location>
        <begin position="202"/>
        <end position="225"/>
    </location>
</feature>
<dbReference type="InterPro" id="IPR045738">
    <property type="entry name" value="DUF6088"/>
</dbReference>
<dbReference type="RefSeq" id="WP_092082060.1">
    <property type="nucleotide sequence ID" value="NZ_FMZW01000007.1"/>
</dbReference>
<sequence>MDLKSQIQKRMAAQAPFGVWTPTDFLDIGSRDAIDQALSRMTSAGEIRRIIRGLYDLPRPNSLTGKPTNPDPRRVIDALVRRDQARMLVDGLTAANDLGLTDAVPAKISVHTDARLRPIKLGAQTITFKLTAPSRLYWAGRPAMRVVQALQWLSSTIDEDRDRIRRRVAAILADPEHGEAIAADLRDGFTSLPDWMQNFLRPLLDEPESSSSRDKPTKRQPGSRR</sequence>
<dbReference type="Proteomes" id="UP000199245">
    <property type="component" value="Unassembled WGS sequence"/>
</dbReference>
<reference evidence="2 3" key="1">
    <citation type="submission" date="2016-10" db="EMBL/GenBank/DDBJ databases">
        <authorList>
            <person name="de Groot N.N."/>
        </authorList>
    </citation>
    <scope>NUCLEOTIDE SEQUENCE [LARGE SCALE GENOMIC DNA]</scope>
    <source>
        <strain evidence="2 3">R5</strain>
    </source>
</reference>
<dbReference type="EMBL" id="FMZW01000007">
    <property type="protein sequence ID" value="SDD08986.1"/>
    <property type="molecule type" value="Genomic_DNA"/>
</dbReference>
<dbReference type="Pfam" id="PF19570">
    <property type="entry name" value="DUF6088"/>
    <property type="match status" value="1"/>
</dbReference>
<evidence type="ECO:0000313" key="2">
    <source>
        <dbReference type="EMBL" id="SDD08986.1"/>
    </source>
</evidence>
<name>A0A1G6RYG6_9BRAD</name>
<evidence type="ECO:0000256" key="1">
    <source>
        <dbReference type="SAM" id="MobiDB-lite"/>
    </source>
</evidence>
<accession>A0A1G6RYG6</accession>
<organism evidence="2 3">
    <name type="scientific">Bradyrhizobium brasilense</name>
    <dbReference type="NCBI Taxonomy" id="1419277"/>
    <lineage>
        <taxon>Bacteria</taxon>
        <taxon>Pseudomonadati</taxon>
        <taxon>Pseudomonadota</taxon>
        <taxon>Alphaproteobacteria</taxon>
        <taxon>Hyphomicrobiales</taxon>
        <taxon>Nitrobacteraceae</taxon>
        <taxon>Bradyrhizobium</taxon>
    </lineage>
</organism>
<protein>
    <submittedName>
        <fullName evidence="2">Transcriptional regulator, AbiEi antitoxin, Type IV TA system</fullName>
    </submittedName>
</protein>